<feature type="region of interest" description="Disordered" evidence="1">
    <location>
        <begin position="322"/>
        <end position="364"/>
    </location>
</feature>
<dbReference type="PANTHER" id="PTHR47336">
    <property type="entry name" value="TRANSCRIPTION FACTOR HMS1-RELATED"/>
    <property type="match status" value="1"/>
</dbReference>
<feature type="compositionally biased region" description="Polar residues" evidence="1">
    <location>
        <begin position="350"/>
        <end position="364"/>
    </location>
</feature>
<dbReference type="GO" id="GO:0046983">
    <property type="term" value="F:protein dimerization activity"/>
    <property type="evidence" value="ECO:0007669"/>
    <property type="project" value="InterPro"/>
</dbReference>
<comment type="caution">
    <text evidence="3">The sequence shown here is derived from an EMBL/GenBank/DDBJ whole genome shotgun (WGS) entry which is preliminary data.</text>
</comment>
<reference evidence="3 4" key="1">
    <citation type="journal article" date="2018" name="BMC Genomics">
        <title>Comparative genome analyses reveal sequence features reflecting distinct modes of host-adaptation between dicot and monocot powdery mildew.</title>
        <authorList>
            <person name="Wu Y."/>
            <person name="Ma X."/>
            <person name="Pan Z."/>
            <person name="Kale S.D."/>
            <person name="Song Y."/>
            <person name="King H."/>
            <person name="Zhang Q."/>
            <person name="Presley C."/>
            <person name="Deng X."/>
            <person name="Wei C.I."/>
            <person name="Xiao S."/>
        </authorList>
    </citation>
    <scope>NUCLEOTIDE SEQUENCE [LARGE SCALE GENOMIC DNA]</scope>
    <source>
        <strain evidence="3">UMSG2</strain>
    </source>
</reference>
<dbReference type="InterPro" id="IPR036638">
    <property type="entry name" value="HLH_DNA-bd_sf"/>
</dbReference>
<feature type="compositionally biased region" description="Basic and acidic residues" evidence="1">
    <location>
        <begin position="276"/>
        <end position="287"/>
    </location>
</feature>
<dbReference type="InterPro" id="IPR011598">
    <property type="entry name" value="bHLH_dom"/>
</dbReference>
<dbReference type="OrthoDB" id="2133190at2759"/>
<dbReference type="PROSITE" id="PS50888">
    <property type="entry name" value="BHLH"/>
    <property type="match status" value="1"/>
</dbReference>
<dbReference type="EMBL" id="MCFK01002231">
    <property type="protein sequence ID" value="RKF63937.1"/>
    <property type="molecule type" value="Genomic_DNA"/>
</dbReference>
<dbReference type="SMART" id="SM00353">
    <property type="entry name" value="HLH"/>
    <property type="match status" value="1"/>
</dbReference>
<organism evidence="3 4">
    <name type="scientific">Erysiphe neolycopersici</name>
    <dbReference type="NCBI Taxonomy" id="212602"/>
    <lineage>
        <taxon>Eukaryota</taxon>
        <taxon>Fungi</taxon>
        <taxon>Dikarya</taxon>
        <taxon>Ascomycota</taxon>
        <taxon>Pezizomycotina</taxon>
        <taxon>Leotiomycetes</taxon>
        <taxon>Erysiphales</taxon>
        <taxon>Erysiphaceae</taxon>
        <taxon>Erysiphe</taxon>
    </lineage>
</organism>
<feature type="compositionally biased region" description="Polar residues" evidence="1">
    <location>
        <begin position="258"/>
        <end position="275"/>
    </location>
</feature>
<gene>
    <name evidence="3" type="ORF">OnM2_022078</name>
</gene>
<accession>A0A420I2Q2</accession>
<feature type="domain" description="BHLH" evidence="2">
    <location>
        <begin position="389"/>
        <end position="492"/>
    </location>
</feature>
<name>A0A420I2Q2_9PEZI</name>
<evidence type="ECO:0000313" key="3">
    <source>
        <dbReference type="EMBL" id="RKF63937.1"/>
    </source>
</evidence>
<feature type="compositionally biased region" description="Basic and acidic residues" evidence="1">
    <location>
        <begin position="438"/>
        <end position="450"/>
    </location>
</feature>
<dbReference type="Proteomes" id="UP000286134">
    <property type="component" value="Unassembled WGS sequence"/>
</dbReference>
<dbReference type="Pfam" id="PF00010">
    <property type="entry name" value="HLH"/>
    <property type="match status" value="1"/>
</dbReference>
<dbReference type="InterPro" id="IPR052099">
    <property type="entry name" value="Regulatory_TF_Diverse"/>
</dbReference>
<sequence>MANTFYQVEYFPRLNNRADHNNFQKRKFKSTPSSFLTWDVSSDLTNCPSFLGSNSINTMQLSPSTRLFPNFDVSTTSGNGISSGISSYIPKVSLDTFNLGVFEDWICWENQSNRAPSLSPTKTINTTVTTPPEIYFKSEASQSPILSSLGLGNAKKPSLNDSHCILGEGHMENAISFDEEDVHSQSSYQKLPRSFTSSRPLLNDQKEEYSFQYFRSSESPLNLIDEERSDINNGDDKINIPSKLIDVSTVGCNSLSDLPFTPQGQHSCPPNLTDNGSEKHEKEKSTIEETQIKFQNTEYFDIESNMGEETCLFSSSYSFQTYTGPNPQKSKPVRSIPRKRKSHDFHNTKKGSPNTGNSAWNLCSSRNPDEIKEIQVNGIVHSDGRTKPPKKTAHNMIEKRYRTNLNDKIAALRDAVPSLRVAVKCDLSFVQEGNKNEHIDKKNEQKKDEQCGNSLRNGTLKGEINEEQDLPVVHKLNKATILTKAAEYIAFLEKRNHKLLSENSALETRINAFEILKLSPKSKEI</sequence>
<proteinExistence type="predicted"/>
<dbReference type="Gene3D" id="4.10.280.10">
    <property type="entry name" value="Helix-loop-helix DNA-binding domain"/>
    <property type="match status" value="1"/>
</dbReference>
<keyword evidence="4" id="KW-1185">Reference proteome</keyword>
<evidence type="ECO:0000313" key="4">
    <source>
        <dbReference type="Proteomes" id="UP000286134"/>
    </source>
</evidence>
<feature type="region of interest" description="Disordered" evidence="1">
    <location>
        <begin position="258"/>
        <end position="287"/>
    </location>
</feature>
<dbReference type="PANTHER" id="PTHR47336:SF2">
    <property type="entry name" value="TRANSCRIPTION FACTOR HMS1-RELATED"/>
    <property type="match status" value="1"/>
</dbReference>
<evidence type="ECO:0000259" key="2">
    <source>
        <dbReference type="PROSITE" id="PS50888"/>
    </source>
</evidence>
<dbReference type="STRING" id="212602.A0A420I2Q2"/>
<evidence type="ECO:0000256" key="1">
    <source>
        <dbReference type="SAM" id="MobiDB-lite"/>
    </source>
</evidence>
<dbReference type="AlphaFoldDB" id="A0A420I2Q2"/>
<feature type="region of interest" description="Disordered" evidence="1">
    <location>
        <begin position="438"/>
        <end position="458"/>
    </location>
</feature>
<dbReference type="SUPFAM" id="SSF47459">
    <property type="entry name" value="HLH, helix-loop-helix DNA-binding domain"/>
    <property type="match status" value="1"/>
</dbReference>
<protein>
    <recommendedName>
        <fullName evidence="2">BHLH domain-containing protein</fullName>
    </recommendedName>
</protein>